<feature type="transmembrane region" description="Helical" evidence="1">
    <location>
        <begin position="350"/>
        <end position="369"/>
    </location>
</feature>
<dbReference type="EMBL" id="JAVAMP010000002">
    <property type="protein sequence ID" value="MDP5273709.1"/>
    <property type="molecule type" value="Genomic_DNA"/>
</dbReference>
<feature type="transmembrane region" description="Helical" evidence="1">
    <location>
        <begin position="236"/>
        <end position="254"/>
    </location>
</feature>
<dbReference type="PANTHER" id="PTHR30590:SF2">
    <property type="entry name" value="INNER MEMBRANE PROTEIN"/>
    <property type="match status" value="1"/>
</dbReference>
<dbReference type="Pfam" id="PF04235">
    <property type="entry name" value="DUF418"/>
    <property type="match status" value="1"/>
</dbReference>
<dbReference type="RefSeq" id="WP_305991016.1">
    <property type="nucleotide sequence ID" value="NZ_JAVAMP010000002.1"/>
</dbReference>
<feature type="domain" description="DUF418" evidence="2">
    <location>
        <begin position="254"/>
        <end position="417"/>
    </location>
</feature>
<dbReference type="Proteomes" id="UP001231941">
    <property type="component" value="Unassembled WGS sequence"/>
</dbReference>
<feature type="transmembrane region" description="Helical" evidence="1">
    <location>
        <begin position="274"/>
        <end position="293"/>
    </location>
</feature>
<protein>
    <submittedName>
        <fullName evidence="3">DUF418 domain-containing protein</fullName>
    </submittedName>
</protein>
<feature type="transmembrane region" description="Helical" evidence="1">
    <location>
        <begin position="160"/>
        <end position="180"/>
    </location>
</feature>
<dbReference type="InterPro" id="IPR052529">
    <property type="entry name" value="Bact_Transport_Assoc"/>
</dbReference>
<accession>A0ABT9IWG4</accession>
<feature type="transmembrane region" description="Helical" evidence="1">
    <location>
        <begin position="120"/>
        <end position="153"/>
    </location>
</feature>
<dbReference type="InterPro" id="IPR007349">
    <property type="entry name" value="DUF418"/>
</dbReference>
<keyword evidence="1" id="KW-1133">Transmembrane helix</keyword>
<keyword evidence="1" id="KW-0812">Transmembrane</keyword>
<feature type="transmembrane region" description="Helical" evidence="1">
    <location>
        <begin position="86"/>
        <end position="105"/>
    </location>
</feature>
<sequence length="426" mass="49656">MYINENVTKRKEKEQILEIKQPIQPQERITILDVLRGFAILGILISNMPYFQSPQLYNNLLIEKVWTHALDPYIDMLYVVFIQGKFYTLFSFLFGVGFVIFMSRASQSVEKPKLLLSRRLFILLIIGLIHALLIWWGDILVTYAVLGFVLLLFTKTNPKWLLGIAVGLVAVYNLLIYFLVTVVSELGSESIIPTPTNDFSIELIRMRDSILHYGEGTFNEIIMQNINDWLYVSDSGIISGLFLILPMFLLGSYFGKRNIFGRLNDHAALFKKIWIWSLIAGLPLQMMKLWAYQYINEFTLSIHSFWYYVGITIGDPIMCFFYLTSIVILYQRQILKTLWINISRVGRMALSHYLFQSVICGFIFYNYGLGLYGKLGLGMGFIIALMIYIFQIWFSKFWFGKYRYGPVEWIWRMLTYGSKISISRGK</sequence>
<gene>
    <name evidence="3" type="ORF">Q5Y73_06310</name>
</gene>
<organism evidence="3 4">
    <name type="scientific">Chengkuizengella axinellae</name>
    <dbReference type="NCBI Taxonomy" id="3064388"/>
    <lineage>
        <taxon>Bacteria</taxon>
        <taxon>Bacillati</taxon>
        <taxon>Bacillota</taxon>
        <taxon>Bacilli</taxon>
        <taxon>Bacillales</taxon>
        <taxon>Paenibacillaceae</taxon>
        <taxon>Chengkuizengella</taxon>
    </lineage>
</organism>
<name>A0ABT9IWG4_9BACL</name>
<evidence type="ECO:0000313" key="4">
    <source>
        <dbReference type="Proteomes" id="UP001231941"/>
    </source>
</evidence>
<dbReference type="PANTHER" id="PTHR30590">
    <property type="entry name" value="INNER MEMBRANE PROTEIN"/>
    <property type="match status" value="1"/>
</dbReference>
<keyword evidence="1" id="KW-0472">Membrane</keyword>
<evidence type="ECO:0000259" key="2">
    <source>
        <dbReference type="Pfam" id="PF04235"/>
    </source>
</evidence>
<reference evidence="3 4" key="1">
    <citation type="submission" date="2023-08" db="EMBL/GenBank/DDBJ databases">
        <authorList>
            <person name="Park J.-S."/>
        </authorList>
    </citation>
    <scope>NUCLEOTIDE SEQUENCE [LARGE SCALE GENOMIC DNA]</scope>
    <source>
        <strain evidence="3 4">2205SS18-9</strain>
    </source>
</reference>
<evidence type="ECO:0000256" key="1">
    <source>
        <dbReference type="SAM" id="Phobius"/>
    </source>
</evidence>
<evidence type="ECO:0000313" key="3">
    <source>
        <dbReference type="EMBL" id="MDP5273709.1"/>
    </source>
</evidence>
<comment type="caution">
    <text evidence="3">The sequence shown here is derived from an EMBL/GenBank/DDBJ whole genome shotgun (WGS) entry which is preliminary data.</text>
</comment>
<feature type="transmembrane region" description="Helical" evidence="1">
    <location>
        <begin position="305"/>
        <end position="330"/>
    </location>
</feature>
<proteinExistence type="predicted"/>
<keyword evidence="4" id="KW-1185">Reference proteome</keyword>
<feature type="transmembrane region" description="Helical" evidence="1">
    <location>
        <begin position="375"/>
        <end position="394"/>
    </location>
</feature>